<dbReference type="Pfam" id="PF01465">
    <property type="entry name" value="GRIP"/>
    <property type="match status" value="1"/>
</dbReference>
<organism evidence="4 5">
    <name type="scientific">Bodo saltans</name>
    <name type="common">Flagellated protozoan</name>
    <dbReference type="NCBI Taxonomy" id="75058"/>
    <lineage>
        <taxon>Eukaryota</taxon>
        <taxon>Discoba</taxon>
        <taxon>Euglenozoa</taxon>
        <taxon>Kinetoplastea</taxon>
        <taxon>Metakinetoplastina</taxon>
        <taxon>Eubodonida</taxon>
        <taxon>Bodonidae</taxon>
        <taxon>Bodo</taxon>
    </lineage>
</organism>
<evidence type="ECO:0000256" key="2">
    <source>
        <dbReference type="SAM" id="MobiDB-lite"/>
    </source>
</evidence>
<dbReference type="VEuPathDB" id="TriTrypDB:BSAL_48645"/>
<feature type="coiled-coil region" evidence="1">
    <location>
        <begin position="245"/>
        <end position="283"/>
    </location>
</feature>
<feature type="region of interest" description="Disordered" evidence="2">
    <location>
        <begin position="341"/>
        <end position="361"/>
    </location>
</feature>
<evidence type="ECO:0000313" key="5">
    <source>
        <dbReference type="Proteomes" id="UP000051952"/>
    </source>
</evidence>
<dbReference type="Proteomes" id="UP000051952">
    <property type="component" value="Unassembled WGS sequence"/>
</dbReference>
<feature type="domain" description="GRIP" evidence="3">
    <location>
        <begin position="408"/>
        <end position="458"/>
    </location>
</feature>
<evidence type="ECO:0000313" key="4">
    <source>
        <dbReference type="EMBL" id="CUI15605.1"/>
    </source>
</evidence>
<evidence type="ECO:0000259" key="3">
    <source>
        <dbReference type="PROSITE" id="PS50913"/>
    </source>
</evidence>
<keyword evidence="1" id="KW-0175">Coiled coil</keyword>
<dbReference type="OrthoDB" id="1926336at2759"/>
<feature type="coiled-coil region" evidence="1">
    <location>
        <begin position="6"/>
        <end position="58"/>
    </location>
</feature>
<reference evidence="5" key="1">
    <citation type="submission" date="2015-09" db="EMBL/GenBank/DDBJ databases">
        <authorList>
            <consortium name="Pathogen Informatics"/>
        </authorList>
    </citation>
    <scope>NUCLEOTIDE SEQUENCE [LARGE SCALE GENOMIC DNA]</scope>
    <source>
        <strain evidence="5">Lake Konstanz</strain>
    </source>
</reference>
<evidence type="ECO:0000256" key="1">
    <source>
        <dbReference type="SAM" id="Coils"/>
    </source>
</evidence>
<name>A0A0S4KIU3_BODSA</name>
<protein>
    <recommendedName>
        <fullName evidence="3">GRIP domain-containing protein</fullName>
    </recommendedName>
</protein>
<feature type="coiled-coil region" evidence="1">
    <location>
        <begin position="148"/>
        <end position="193"/>
    </location>
</feature>
<feature type="compositionally biased region" description="Polar residues" evidence="2">
    <location>
        <begin position="343"/>
        <end position="355"/>
    </location>
</feature>
<dbReference type="PROSITE" id="PS50913">
    <property type="entry name" value="GRIP"/>
    <property type="match status" value="1"/>
</dbReference>
<keyword evidence="5" id="KW-1185">Reference proteome</keyword>
<dbReference type="AlphaFoldDB" id="A0A0S4KIU3"/>
<accession>A0A0S4KIU3</accession>
<dbReference type="OMA" id="QHSTEVQ"/>
<proteinExistence type="predicted"/>
<dbReference type="EMBL" id="CYKH01002252">
    <property type="protein sequence ID" value="CUI15605.1"/>
    <property type="molecule type" value="Genomic_DNA"/>
</dbReference>
<sequence>MPVDEVSALKAEVEKSQEKLAEWKAKAKKGVDQLREQLLEASDQLSRVRSERDSLRAQIVQLGEPSSIATSSATMSSASCALLDQAHRVFSASAETLFHGVSLQQNAFVDAVRTLRQEQQNGSSQQQQSQQDLQAAFDKYRRRAEQSIKLSSKQQETLAAENKDLQKELEHALQELNHHHQQAAEVRTSLEKQLDTALYAIDTLRSEQADRNRQDQQRVADENDRKWISVDEAKAEIELVHGHFVEREEELRQRHTEEIQRLHHAHEEAIAMLEEELATAREESPLLASSSRREVELAGSDGLFASDEAYGSLLQERDLLKAKIQEREARIQQLEKNLDKNTAAANSTTQDRCTTSLSPASSSFSPASAKQRISELELQVSTLSEQLWVANNVILENKAKRSTDKTGKSTEGQQSSYLKSIVVKLLCEKSDAVRSNLVPVLATLLVLDPEDLRSIYTANPAWR</sequence>
<gene>
    <name evidence="4" type="ORF">BSAL_48645</name>
</gene>
<dbReference type="InterPro" id="IPR000237">
    <property type="entry name" value="GRIP_dom"/>
</dbReference>